<keyword evidence="2" id="KW-1003">Cell membrane</keyword>
<dbReference type="InterPro" id="IPR000160">
    <property type="entry name" value="GGDEF_dom"/>
</dbReference>
<dbReference type="InterPro" id="IPR001610">
    <property type="entry name" value="PAC"/>
</dbReference>
<dbReference type="InterPro" id="IPR000700">
    <property type="entry name" value="PAS-assoc_C"/>
</dbReference>
<keyword evidence="9" id="KW-0472">Membrane</keyword>
<accession>A0A1G6L2B0</accession>
<dbReference type="EMBL" id="FMZF01000002">
    <property type="protein sequence ID" value="SDC37509.1"/>
    <property type="molecule type" value="Genomic_DNA"/>
</dbReference>
<evidence type="ECO:0000256" key="7">
    <source>
        <dbReference type="ARBA" id="ARBA00022741"/>
    </source>
</evidence>
<dbReference type="SMART" id="SM00091">
    <property type="entry name" value="PAS"/>
    <property type="match status" value="2"/>
</dbReference>
<feature type="domain" description="GGDEF" evidence="12">
    <location>
        <begin position="320"/>
        <end position="451"/>
    </location>
</feature>
<dbReference type="AlphaFoldDB" id="A0A1G6L2B0"/>
<feature type="domain" description="PAC" evidence="10">
    <location>
        <begin position="96"/>
        <end position="148"/>
    </location>
</feature>
<evidence type="ECO:0000256" key="1">
    <source>
        <dbReference type="ARBA" id="ARBA00004429"/>
    </source>
</evidence>
<dbReference type="InterPro" id="IPR052155">
    <property type="entry name" value="Biofilm_reg_signaling"/>
</dbReference>
<feature type="domain" description="PAC" evidence="10">
    <location>
        <begin position="224"/>
        <end position="276"/>
    </location>
</feature>
<dbReference type="PROSITE" id="PS50887">
    <property type="entry name" value="GGDEF"/>
    <property type="match status" value="1"/>
</dbReference>
<reference evidence="14" key="1">
    <citation type="submission" date="2016-10" db="EMBL/GenBank/DDBJ databases">
        <authorList>
            <person name="Varghese N."/>
            <person name="Submissions S."/>
        </authorList>
    </citation>
    <scope>NUCLEOTIDE SEQUENCE [LARGE SCALE GENOMIC DNA]</scope>
    <source>
        <strain evidence="14">DSM 45421</strain>
    </source>
</reference>
<dbReference type="PROSITE" id="PS50883">
    <property type="entry name" value="EAL"/>
    <property type="match status" value="1"/>
</dbReference>
<gene>
    <name evidence="13" type="ORF">SAMN05660690_1168</name>
</gene>
<dbReference type="InterPro" id="IPR043128">
    <property type="entry name" value="Rev_trsase/Diguanyl_cyclase"/>
</dbReference>
<evidence type="ECO:0000256" key="8">
    <source>
        <dbReference type="ARBA" id="ARBA00022989"/>
    </source>
</evidence>
<name>A0A1G6L2B0_9ACTN</name>
<evidence type="ECO:0000259" key="10">
    <source>
        <dbReference type="PROSITE" id="PS50113"/>
    </source>
</evidence>
<dbReference type="PANTHER" id="PTHR44757:SF2">
    <property type="entry name" value="BIOFILM ARCHITECTURE MAINTENANCE PROTEIN MBAA"/>
    <property type="match status" value="1"/>
</dbReference>
<dbReference type="SMART" id="SM00052">
    <property type="entry name" value="EAL"/>
    <property type="match status" value="1"/>
</dbReference>
<dbReference type="FunFam" id="2.10.70.100:FF:000001">
    <property type="entry name" value="Sensory transduction histidine kinase"/>
    <property type="match status" value="1"/>
</dbReference>
<dbReference type="Proteomes" id="UP000199416">
    <property type="component" value="Unassembled WGS sequence"/>
</dbReference>
<evidence type="ECO:0000259" key="11">
    <source>
        <dbReference type="PROSITE" id="PS50883"/>
    </source>
</evidence>
<keyword evidence="7" id="KW-0547">Nucleotide-binding</keyword>
<dbReference type="Pfam" id="PF00563">
    <property type="entry name" value="EAL"/>
    <property type="match status" value="1"/>
</dbReference>
<evidence type="ECO:0000256" key="5">
    <source>
        <dbReference type="ARBA" id="ARBA00022692"/>
    </source>
</evidence>
<dbReference type="Gene3D" id="3.40.50.2300">
    <property type="match status" value="1"/>
</dbReference>
<dbReference type="InterPro" id="IPR001633">
    <property type="entry name" value="EAL_dom"/>
</dbReference>
<dbReference type="RefSeq" id="WP_139173464.1">
    <property type="nucleotide sequence ID" value="NZ_FMZF01000002.1"/>
</dbReference>
<dbReference type="InterPro" id="IPR029787">
    <property type="entry name" value="Nucleotide_cyclase"/>
</dbReference>
<dbReference type="SUPFAM" id="SSF141868">
    <property type="entry name" value="EAL domain-like"/>
    <property type="match status" value="1"/>
</dbReference>
<sequence length="837" mass="89757">MDDGVPGAAGHADTVAALERSRRWLAEAQRLAAMGSWEWDVVSDVVTFSDELFRVYRLDPATVTPTFETCLALVHPEDRDRAREAIGAALAIGGVFDFDHRVVAGDGAVIRVRARGSVTRDAEGAPLLLVGTAQDVTERVAIEARLQESEHRLLEAQRVARLGRWDWDVRTDTLTWSDEMFRIFGTPPAGLVPTVDGYLARIHPDDRGQVLQMLADVRAGREEYALEHRVLRADGEVGWVSCRAAVVRDDDGVEVRIHGTATDVTERKTAELSVARAAEELAEQAAQLRRLAFTDPLTGLANRALFHERLRSALAARHEGGVSVLLLDLDDFKDVNDVLGHHVGDQLLVEVAGRLSRCTRPGDTVARLGGDEFAVVLRDGDHGERVAERVTAVLDAPVRLGDRQLVPTASIGLARVGRDEQVAADVLLQRADIAMYAAKRGGKGRHEVFDRHMSVAVLARADVEDGLRAVIERDGLVVHVQPMVDLRRRETLRVEALVRWPRASGLAHPADFLPVAERSGLVRALGQQVLRTACRELGGWLAADPRRSVAVNVSPVQLREPDVAAAVLAILADTGTRPAQLVLEVTESVFLEAGPRVVAQLDELRAAGVRVAIDDFGTGYSSLGRLQDLPVDSVKIDRAFVQQVVRGDESLPILTSMVVMAHNLGLDVTAEGVETPVQAARLLQLGCDHLQGHHLARPVPPAELSAAVAAADDAVRAAARGAGRPCRPTVLLVPAGGRVDPAVPGALLRAGLEPVESGAAEGVLLVADDGGAALGRVAELRASPWLRDAVLVVVCASADRPTRARLLTAGADDCLVDPGCPVELAARVRAALRTAAR</sequence>
<dbReference type="OrthoDB" id="23692at2"/>
<evidence type="ECO:0000256" key="4">
    <source>
        <dbReference type="ARBA" id="ARBA00022679"/>
    </source>
</evidence>
<dbReference type="NCBIfam" id="TIGR00229">
    <property type="entry name" value="sensory_box"/>
    <property type="match status" value="2"/>
</dbReference>
<evidence type="ECO:0000313" key="14">
    <source>
        <dbReference type="Proteomes" id="UP000199416"/>
    </source>
</evidence>
<evidence type="ECO:0000256" key="2">
    <source>
        <dbReference type="ARBA" id="ARBA00022475"/>
    </source>
</evidence>
<organism evidence="13 14">
    <name type="scientific">Geodermatophilus telluris</name>
    <dbReference type="NCBI Taxonomy" id="1190417"/>
    <lineage>
        <taxon>Bacteria</taxon>
        <taxon>Bacillati</taxon>
        <taxon>Actinomycetota</taxon>
        <taxon>Actinomycetes</taxon>
        <taxon>Geodermatophilales</taxon>
        <taxon>Geodermatophilaceae</taxon>
        <taxon>Geodermatophilus</taxon>
    </lineage>
</organism>
<dbReference type="SMART" id="SM00086">
    <property type="entry name" value="PAC"/>
    <property type="match status" value="2"/>
</dbReference>
<dbReference type="NCBIfam" id="TIGR00254">
    <property type="entry name" value="GGDEF"/>
    <property type="match status" value="1"/>
</dbReference>
<dbReference type="Pfam" id="PF08447">
    <property type="entry name" value="PAS_3"/>
    <property type="match status" value="2"/>
</dbReference>
<dbReference type="InterPro" id="IPR011006">
    <property type="entry name" value="CheY-like_superfamily"/>
</dbReference>
<dbReference type="CDD" id="cd01949">
    <property type="entry name" value="GGDEF"/>
    <property type="match status" value="1"/>
</dbReference>
<dbReference type="CDD" id="cd01948">
    <property type="entry name" value="EAL"/>
    <property type="match status" value="1"/>
</dbReference>
<dbReference type="PROSITE" id="PS50113">
    <property type="entry name" value="PAC"/>
    <property type="match status" value="2"/>
</dbReference>
<evidence type="ECO:0000256" key="9">
    <source>
        <dbReference type="ARBA" id="ARBA00023136"/>
    </source>
</evidence>
<feature type="domain" description="EAL" evidence="11">
    <location>
        <begin position="460"/>
        <end position="712"/>
    </location>
</feature>
<dbReference type="SUPFAM" id="SSF55785">
    <property type="entry name" value="PYP-like sensor domain (PAS domain)"/>
    <property type="match status" value="2"/>
</dbReference>
<dbReference type="InterPro" id="IPR000014">
    <property type="entry name" value="PAS"/>
</dbReference>
<dbReference type="GO" id="GO:0016740">
    <property type="term" value="F:transferase activity"/>
    <property type="evidence" value="ECO:0007669"/>
    <property type="project" value="UniProtKB-KW"/>
</dbReference>
<dbReference type="SUPFAM" id="SSF55073">
    <property type="entry name" value="Nucleotide cyclase"/>
    <property type="match status" value="1"/>
</dbReference>
<dbReference type="Gene3D" id="3.30.450.20">
    <property type="entry name" value="PAS domain"/>
    <property type="match status" value="2"/>
</dbReference>
<dbReference type="InterPro" id="IPR013655">
    <property type="entry name" value="PAS_fold_3"/>
</dbReference>
<keyword evidence="5" id="KW-0812">Transmembrane</keyword>
<dbReference type="STRING" id="1190417.SAMN05660690_1168"/>
<dbReference type="Gene3D" id="3.20.20.450">
    <property type="entry name" value="EAL domain"/>
    <property type="match status" value="1"/>
</dbReference>
<keyword evidence="8" id="KW-1133">Transmembrane helix</keyword>
<dbReference type="GO" id="GO:0000166">
    <property type="term" value="F:nucleotide binding"/>
    <property type="evidence" value="ECO:0007669"/>
    <property type="project" value="UniProtKB-KW"/>
</dbReference>
<dbReference type="Gene3D" id="3.30.70.270">
    <property type="match status" value="1"/>
</dbReference>
<keyword evidence="6" id="KW-0677">Repeat</keyword>
<keyword evidence="14" id="KW-1185">Reference proteome</keyword>
<protein>
    <submittedName>
        <fullName evidence="13">PAS domain S-box-containing protein/diguanylate cyclase (GGDEF) domain-containing protein</fullName>
    </submittedName>
</protein>
<dbReference type="FunFam" id="3.30.450.20:FF:000088">
    <property type="entry name" value="Sensory transduction histidine kinase"/>
    <property type="match status" value="1"/>
</dbReference>
<dbReference type="CDD" id="cd00130">
    <property type="entry name" value="PAS"/>
    <property type="match status" value="2"/>
</dbReference>
<evidence type="ECO:0000256" key="6">
    <source>
        <dbReference type="ARBA" id="ARBA00022737"/>
    </source>
</evidence>
<dbReference type="PANTHER" id="PTHR44757">
    <property type="entry name" value="DIGUANYLATE CYCLASE DGCP"/>
    <property type="match status" value="1"/>
</dbReference>
<evidence type="ECO:0000259" key="12">
    <source>
        <dbReference type="PROSITE" id="PS50887"/>
    </source>
</evidence>
<evidence type="ECO:0000256" key="3">
    <source>
        <dbReference type="ARBA" id="ARBA00022519"/>
    </source>
</evidence>
<dbReference type="SUPFAM" id="SSF52172">
    <property type="entry name" value="CheY-like"/>
    <property type="match status" value="1"/>
</dbReference>
<evidence type="ECO:0000313" key="13">
    <source>
        <dbReference type="EMBL" id="SDC37509.1"/>
    </source>
</evidence>
<dbReference type="InterPro" id="IPR035965">
    <property type="entry name" value="PAS-like_dom_sf"/>
</dbReference>
<keyword evidence="4" id="KW-0808">Transferase</keyword>
<comment type="subcellular location">
    <subcellularLocation>
        <location evidence="1">Cell inner membrane</location>
        <topology evidence="1">Multi-pass membrane protein</topology>
    </subcellularLocation>
</comment>
<dbReference type="Pfam" id="PF00990">
    <property type="entry name" value="GGDEF"/>
    <property type="match status" value="1"/>
</dbReference>
<proteinExistence type="predicted"/>
<dbReference type="Gene3D" id="2.10.70.100">
    <property type="match status" value="2"/>
</dbReference>
<keyword evidence="3" id="KW-0997">Cell inner membrane</keyword>
<dbReference type="SMART" id="SM00267">
    <property type="entry name" value="GGDEF"/>
    <property type="match status" value="1"/>
</dbReference>
<dbReference type="GO" id="GO:0005886">
    <property type="term" value="C:plasma membrane"/>
    <property type="evidence" value="ECO:0007669"/>
    <property type="project" value="UniProtKB-SubCell"/>
</dbReference>
<dbReference type="InterPro" id="IPR035919">
    <property type="entry name" value="EAL_sf"/>
</dbReference>